<feature type="domain" description="HTH tetR-type" evidence="5">
    <location>
        <begin position="14"/>
        <end position="74"/>
    </location>
</feature>
<dbReference type="PROSITE" id="PS50977">
    <property type="entry name" value="HTH_TETR_2"/>
    <property type="match status" value="1"/>
</dbReference>
<evidence type="ECO:0000256" key="2">
    <source>
        <dbReference type="ARBA" id="ARBA00023125"/>
    </source>
</evidence>
<evidence type="ECO:0000256" key="4">
    <source>
        <dbReference type="PROSITE-ProRule" id="PRU00335"/>
    </source>
</evidence>
<keyword evidence="3" id="KW-0804">Transcription</keyword>
<evidence type="ECO:0000313" key="7">
    <source>
        <dbReference type="Proteomes" id="UP001501747"/>
    </source>
</evidence>
<dbReference type="InterPro" id="IPR036271">
    <property type="entry name" value="Tet_transcr_reg_TetR-rel_C_sf"/>
</dbReference>
<proteinExistence type="predicted"/>
<evidence type="ECO:0000259" key="5">
    <source>
        <dbReference type="PROSITE" id="PS50977"/>
    </source>
</evidence>
<keyword evidence="1" id="KW-0805">Transcription regulation</keyword>
<dbReference type="SUPFAM" id="SSF46689">
    <property type="entry name" value="Homeodomain-like"/>
    <property type="match status" value="1"/>
</dbReference>
<dbReference type="Pfam" id="PF16859">
    <property type="entry name" value="TetR_C_11"/>
    <property type="match status" value="1"/>
</dbReference>
<dbReference type="RefSeq" id="WP_344883435.1">
    <property type="nucleotide sequence ID" value="NZ_BAABAL010000019.1"/>
</dbReference>
<comment type="caution">
    <text evidence="6">The sequence shown here is derived from an EMBL/GenBank/DDBJ whole genome shotgun (WGS) entry which is preliminary data.</text>
</comment>
<keyword evidence="7" id="KW-1185">Reference proteome</keyword>
<evidence type="ECO:0000256" key="3">
    <source>
        <dbReference type="ARBA" id="ARBA00023163"/>
    </source>
</evidence>
<feature type="DNA-binding region" description="H-T-H motif" evidence="4">
    <location>
        <begin position="37"/>
        <end position="56"/>
    </location>
</feature>
<dbReference type="EMBL" id="BAABAL010000019">
    <property type="protein sequence ID" value="GAA4030861.1"/>
    <property type="molecule type" value="Genomic_DNA"/>
</dbReference>
<evidence type="ECO:0000256" key="1">
    <source>
        <dbReference type="ARBA" id="ARBA00023015"/>
    </source>
</evidence>
<dbReference type="InterPro" id="IPR009057">
    <property type="entry name" value="Homeodomain-like_sf"/>
</dbReference>
<protein>
    <submittedName>
        <fullName evidence="6">TetR/AcrR family transcriptional regulator</fullName>
    </submittedName>
</protein>
<dbReference type="Gene3D" id="1.10.357.10">
    <property type="entry name" value="Tetracycline Repressor, domain 2"/>
    <property type="match status" value="1"/>
</dbReference>
<name>A0ABP7TT40_9PSEU</name>
<reference evidence="7" key="1">
    <citation type="journal article" date="2019" name="Int. J. Syst. Evol. Microbiol.">
        <title>The Global Catalogue of Microorganisms (GCM) 10K type strain sequencing project: providing services to taxonomists for standard genome sequencing and annotation.</title>
        <authorList>
            <consortium name="The Broad Institute Genomics Platform"/>
            <consortium name="The Broad Institute Genome Sequencing Center for Infectious Disease"/>
            <person name="Wu L."/>
            <person name="Ma J."/>
        </authorList>
    </citation>
    <scope>NUCLEOTIDE SEQUENCE [LARGE SCALE GENOMIC DNA]</scope>
    <source>
        <strain evidence="7">JCM 17342</strain>
    </source>
</reference>
<accession>A0ABP7TT40</accession>
<sequence>MGTDDRAAGRPRSREADVAILDAALDLFIERGAEATSVEQVARRAGVTRATVYRRYPDKIRLLVATIEAAYAEPLPTPEIDDVEHMLTGWVTVLSDPRQRRLLRRLYGAIEDYPELVHAYQRLFGQQRAQVRRSVLERARDRGQFPADTVPDVVLNLIIGAGWQHLAIHADSCTAAEAEKFLRAVLHQLGYRPDGHHHQPFEPPVKQ</sequence>
<dbReference type="Gene3D" id="1.10.10.60">
    <property type="entry name" value="Homeodomain-like"/>
    <property type="match status" value="1"/>
</dbReference>
<gene>
    <name evidence="6" type="ORF">GCM10022247_64950</name>
</gene>
<dbReference type="InterPro" id="IPR050109">
    <property type="entry name" value="HTH-type_TetR-like_transc_reg"/>
</dbReference>
<keyword evidence="2 4" id="KW-0238">DNA-binding</keyword>
<dbReference type="Pfam" id="PF00440">
    <property type="entry name" value="TetR_N"/>
    <property type="match status" value="1"/>
</dbReference>
<dbReference type="PANTHER" id="PTHR30055:SF148">
    <property type="entry name" value="TETR-FAMILY TRANSCRIPTIONAL REGULATOR"/>
    <property type="match status" value="1"/>
</dbReference>
<organism evidence="6 7">
    <name type="scientific">Allokutzneria multivorans</name>
    <dbReference type="NCBI Taxonomy" id="1142134"/>
    <lineage>
        <taxon>Bacteria</taxon>
        <taxon>Bacillati</taxon>
        <taxon>Actinomycetota</taxon>
        <taxon>Actinomycetes</taxon>
        <taxon>Pseudonocardiales</taxon>
        <taxon>Pseudonocardiaceae</taxon>
        <taxon>Allokutzneria</taxon>
    </lineage>
</organism>
<dbReference type="Proteomes" id="UP001501747">
    <property type="component" value="Unassembled WGS sequence"/>
</dbReference>
<dbReference type="InterPro" id="IPR001647">
    <property type="entry name" value="HTH_TetR"/>
</dbReference>
<evidence type="ECO:0000313" key="6">
    <source>
        <dbReference type="EMBL" id="GAA4030861.1"/>
    </source>
</evidence>
<dbReference type="PRINTS" id="PR00455">
    <property type="entry name" value="HTHTETR"/>
</dbReference>
<dbReference type="SUPFAM" id="SSF48498">
    <property type="entry name" value="Tetracyclin repressor-like, C-terminal domain"/>
    <property type="match status" value="1"/>
</dbReference>
<dbReference type="InterPro" id="IPR011075">
    <property type="entry name" value="TetR_C"/>
</dbReference>
<dbReference type="PANTHER" id="PTHR30055">
    <property type="entry name" value="HTH-TYPE TRANSCRIPTIONAL REGULATOR RUTR"/>
    <property type="match status" value="1"/>
</dbReference>